<keyword evidence="1" id="KW-0805">Transcription regulation</keyword>
<name>A0A4Q5GZX9_9BACE</name>
<dbReference type="Pfam" id="PF12833">
    <property type="entry name" value="HTH_18"/>
    <property type="match status" value="1"/>
</dbReference>
<dbReference type="PANTHER" id="PTHR43280:SF32">
    <property type="entry name" value="TRANSCRIPTIONAL REGULATORY PROTEIN"/>
    <property type="match status" value="1"/>
</dbReference>
<keyword evidence="3" id="KW-0804">Transcription</keyword>
<gene>
    <name evidence="5" type="ORF">EAJ06_22340</name>
</gene>
<dbReference type="Gene3D" id="1.10.10.60">
    <property type="entry name" value="Homeodomain-like"/>
    <property type="match status" value="1"/>
</dbReference>
<dbReference type="GO" id="GO:0003700">
    <property type="term" value="F:DNA-binding transcription factor activity"/>
    <property type="evidence" value="ECO:0007669"/>
    <property type="project" value="InterPro"/>
</dbReference>
<dbReference type="SMART" id="SM00342">
    <property type="entry name" value="HTH_ARAC"/>
    <property type="match status" value="1"/>
</dbReference>
<dbReference type="OrthoDB" id="1372329at2"/>
<evidence type="ECO:0000256" key="1">
    <source>
        <dbReference type="ARBA" id="ARBA00023015"/>
    </source>
</evidence>
<dbReference type="EMBL" id="RCXO01000045">
    <property type="protein sequence ID" value="RYT74464.1"/>
    <property type="molecule type" value="Genomic_DNA"/>
</dbReference>
<proteinExistence type="predicted"/>
<evidence type="ECO:0000259" key="4">
    <source>
        <dbReference type="PROSITE" id="PS01124"/>
    </source>
</evidence>
<reference evidence="5 6" key="1">
    <citation type="journal article" date="2019" name="Science, e1252229">
        <title>Invertible promoters mediate bacterial phase variation, antibiotic resistance, and host adaptation in the gut.</title>
        <authorList>
            <person name="Jiang X."/>
            <person name="Hall A.B."/>
            <person name="Arthur T.D."/>
            <person name="Plichta D.R."/>
            <person name="Covington C.T."/>
            <person name="Poyet M."/>
            <person name="Crothers J."/>
            <person name="Moses P.L."/>
            <person name="Tolonen A.C."/>
            <person name="Vlamakis H."/>
            <person name="Alm E.J."/>
            <person name="Xavier R.J."/>
        </authorList>
    </citation>
    <scope>NUCLEOTIDE SEQUENCE [LARGE SCALE GENOMIC DNA]</scope>
    <source>
        <strain evidence="6">bf_0095</strain>
    </source>
</reference>
<dbReference type="InterPro" id="IPR009057">
    <property type="entry name" value="Homeodomain-like_sf"/>
</dbReference>
<dbReference type="GO" id="GO:0043565">
    <property type="term" value="F:sequence-specific DNA binding"/>
    <property type="evidence" value="ECO:0007669"/>
    <property type="project" value="InterPro"/>
</dbReference>
<dbReference type="RefSeq" id="WP_118217134.1">
    <property type="nucleotide sequence ID" value="NZ_RCXO01000045.1"/>
</dbReference>
<accession>A0A4Q5GZX9</accession>
<keyword evidence="2" id="KW-0238">DNA-binding</keyword>
<dbReference type="InterPro" id="IPR018060">
    <property type="entry name" value="HTH_AraC"/>
</dbReference>
<dbReference type="Proteomes" id="UP000291191">
    <property type="component" value="Unassembled WGS sequence"/>
</dbReference>
<dbReference type="PANTHER" id="PTHR43280">
    <property type="entry name" value="ARAC-FAMILY TRANSCRIPTIONAL REGULATOR"/>
    <property type="match status" value="1"/>
</dbReference>
<dbReference type="SUPFAM" id="SSF46689">
    <property type="entry name" value="Homeodomain-like"/>
    <property type="match status" value="1"/>
</dbReference>
<evidence type="ECO:0000256" key="2">
    <source>
        <dbReference type="ARBA" id="ARBA00023125"/>
    </source>
</evidence>
<protein>
    <submittedName>
        <fullName evidence="5">Helix-turn-helix domain-containing protein</fullName>
    </submittedName>
</protein>
<dbReference type="PROSITE" id="PS01124">
    <property type="entry name" value="HTH_ARAC_FAMILY_2"/>
    <property type="match status" value="1"/>
</dbReference>
<keyword evidence="6" id="KW-1185">Reference proteome</keyword>
<evidence type="ECO:0000313" key="5">
    <source>
        <dbReference type="EMBL" id="RYT74464.1"/>
    </source>
</evidence>
<sequence>MKMGHKESLGVEVGQTDWKELIGKIRFTTEVAMFKCTSGQAVIVIDSQKHIFRANINFMLKEFTLFQVLEVSDDFCVTYCQFPMKVSNEIYARISSNIYMITDQSVPDIYTEESLVVADSLFGSICHLCQNENHAYHKEMLIHLLLAYTYELYEQTRSFAEKRHASSSITNTDSNILNRFYGLIRKYHTIHRDVKFYASTLNISERYLYKIVKGNIKITPKQMVDDYVIALIKKTLLTTSLSFQQIADRFNFYDQSVMGQFFKRNAGMTLSDFRNKHA</sequence>
<comment type="caution">
    <text evidence="5">The sequence shown here is derived from an EMBL/GenBank/DDBJ whole genome shotgun (WGS) entry which is preliminary data.</text>
</comment>
<feature type="domain" description="HTH araC/xylS-type" evidence="4">
    <location>
        <begin position="178"/>
        <end position="276"/>
    </location>
</feature>
<evidence type="ECO:0000256" key="3">
    <source>
        <dbReference type="ARBA" id="ARBA00023163"/>
    </source>
</evidence>
<evidence type="ECO:0000313" key="6">
    <source>
        <dbReference type="Proteomes" id="UP000291191"/>
    </source>
</evidence>
<organism evidence="5 6">
    <name type="scientific">Bacteroides intestinalis</name>
    <dbReference type="NCBI Taxonomy" id="329854"/>
    <lineage>
        <taxon>Bacteria</taxon>
        <taxon>Pseudomonadati</taxon>
        <taxon>Bacteroidota</taxon>
        <taxon>Bacteroidia</taxon>
        <taxon>Bacteroidales</taxon>
        <taxon>Bacteroidaceae</taxon>
        <taxon>Bacteroides</taxon>
    </lineage>
</organism>
<dbReference type="AlphaFoldDB" id="A0A4Q5GZX9"/>